<sequence>MKSRNILFAFCLFVSLVACRESDNISIKVVDDDHIYRYNATFPRSRSRDVERYINNRISPSSISYDNAVDVTTTLDDNTKFDYEASPGKLEIELDKRQNSLASYQRIKKMCKGLDQVINPKK</sequence>
<dbReference type="Proteomes" id="UP000306402">
    <property type="component" value="Unassembled WGS sequence"/>
</dbReference>
<evidence type="ECO:0008006" key="4">
    <source>
        <dbReference type="Google" id="ProtNLM"/>
    </source>
</evidence>
<dbReference type="PROSITE" id="PS51257">
    <property type="entry name" value="PROKAR_LIPOPROTEIN"/>
    <property type="match status" value="1"/>
</dbReference>
<dbReference type="AlphaFoldDB" id="A0A5R9L3X6"/>
<comment type="caution">
    <text evidence="2">The sequence shown here is derived from an EMBL/GenBank/DDBJ whole genome shotgun (WGS) entry which is preliminary data.</text>
</comment>
<evidence type="ECO:0000313" key="3">
    <source>
        <dbReference type="Proteomes" id="UP000306402"/>
    </source>
</evidence>
<keyword evidence="1" id="KW-0732">Signal</keyword>
<organism evidence="2 3">
    <name type="scientific">Dyadobacter luticola</name>
    <dbReference type="NCBI Taxonomy" id="1979387"/>
    <lineage>
        <taxon>Bacteria</taxon>
        <taxon>Pseudomonadati</taxon>
        <taxon>Bacteroidota</taxon>
        <taxon>Cytophagia</taxon>
        <taxon>Cytophagales</taxon>
        <taxon>Spirosomataceae</taxon>
        <taxon>Dyadobacter</taxon>
    </lineage>
</organism>
<feature type="chain" id="PRO_5024310978" description="Lipoprotein" evidence="1">
    <location>
        <begin position="21"/>
        <end position="122"/>
    </location>
</feature>
<dbReference type="EMBL" id="VCEJ01000002">
    <property type="protein sequence ID" value="TLV03253.1"/>
    <property type="molecule type" value="Genomic_DNA"/>
</dbReference>
<accession>A0A5R9L3X6</accession>
<proteinExistence type="predicted"/>
<gene>
    <name evidence="2" type="ORF">FEN17_06485</name>
</gene>
<evidence type="ECO:0000313" key="2">
    <source>
        <dbReference type="EMBL" id="TLV03253.1"/>
    </source>
</evidence>
<feature type="signal peptide" evidence="1">
    <location>
        <begin position="1"/>
        <end position="20"/>
    </location>
</feature>
<evidence type="ECO:0000256" key="1">
    <source>
        <dbReference type="SAM" id="SignalP"/>
    </source>
</evidence>
<name>A0A5R9L3X6_9BACT</name>
<reference evidence="2 3" key="1">
    <citation type="submission" date="2019-05" db="EMBL/GenBank/DDBJ databases">
        <authorList>
            <person name="Qu J.-H."/>
        </authorList>
    </citation>
    <scope>NUCLEOTIDE SEQUENCE [LARGE SCALE GENOMIC DNA]</scope>
    <source>
        <strain evidence="2 3">T17</strain>
    </source>
</reference>
<dbReference type="OrthoDB" id="957496at2"/>
<keyword evidence="3" id="KW-1185">Reference proteome</keyword>
<dbReference type="RefSeq" id="WP_138364460.1">
    <property type="nucleotide sequence ID" value="NZ_VCEJ01000002.1"/>
</dbReference>
<protein>
    <recommendedName>
        <fullName evidence="4">Lipoprotein</fullName>
    </recommendedName>
</protein>